<dbReference type="RefSeq" id="WP_202825474.1">
    <property type="nucleotide sequence ID" value="NZ_JAEUXJ010000003.1"/>
</dbReference>
<dbReference type="Pfam" id="PF01724">
    <property type="entry name" value="DUF29"/>
    <property type="match status" value="1"/>
</dbReference>
<dbReference type="PANTHER" id="PTHR34235">
    <property type="entry name" value="SLR1203 PROTEIN-RELATED"/>
    <property type="match status" value="1"/>
</dbReference>
<evidence type="ECO:0000313" key="1">
    <source>
        <dbReference type="EMBL" id="MBL6455747.1"/>
    </source>
</evidence>
<evidence type="ECO:0000313" key="2">
    <source>
        <dbReference type="Proteomes" id="UP000606490"/>
    </source>
</evidence>
<comment type="caution">
    <text evidence="1">The sequence shown here is derived from an EMBL/GenBank/DDBJ whole genome shotgun (WGS) entry which is preliminary data.</text>
</comment>
<name>A0ABS1V223_9PROT</name>
<proteinExistence type="predicted"/>
<dbReference type="Gene3D" id="1.20.1220.20">
    <property type="entry name" value="Uncharcterised protein PF01724"/>
    <property type="match status" value="1"/>
</dbReference>
<protein>
    <submittedName>
        <fullName evidence="1">DUF29 domain-containing protein</fullName>
    </submittedName>
</protein>
<accession>A0ABS1V223</accession>
<dbReference type="InterPro" id="IPR002636">
    <property type="entry name" value="DUF29"/>
</dbReference>
<dbReference type="Proteomes" id="UP000606490">
    <property type="component" value="Unassembled WGS sequence"/>
</dbReference>
<keyword evidence="2" id="KW-1185">Reference proteome</keyword>
<gene>
    <name evidence="1" type="ORF">JMJ55_10455</name>
</gene>
<reference evidence="1 2" key="1">
    <citation type="submission" date="2021-01" db="EMBL/GenBank/DDBJ databases">
        <title>Belnapia mucosa sp. nov. and Belnapia arida sp. nov., isolated from the Tabernas Desert (Almeria, Spain).</title>
        <authorList>
            <person name="Molina-Menor E."/>
            <person name="Vidal-Verdu A."/>
            <person name="Calonge A."/>
            <person name="Satari L."/>
            <person name="Pereto Magraner J."/>
            <person name="Porcar Miralles M."/>
        </authorList>
    </citation>
    <scope>NUCLEOTIDE SEQUENCE [LARGE SCALE GENOMIC DNA]</scope>
    <source>
        <strain evidence="1 2">T6</strain>
    </source>
</reference>
<sequence length="161" mass="17783">MDGLYDRDILLWSEQQADLLRRLAAGERVNDAVDWTNLIDEVESVGRSELHAVESLIEIALRHLMLACATPQPEPVQHWLAEALAALQGARKRFTPGMGQRISLADAWEDARRYADRKLAAMGGAIRPLPPACPYTLWELLAPEANVDVLLARLTAPASPP</sequence>
<dbReference type="EMBL" id="JAEUXJ010000003">
    <property type="protein sequence ID" value="MBL6455747.1"/>
    <property type="molecule type" value="Genomic_DNA"/>
</dbReference>
<organism evidence="1 2">
    <name type="scientific">Belnapia mucosa</name>
    <dbReference type="NCBI Taxonomy" id="2804532"/>
    <lineage>
        <taxon>Bacteria</taxon>
        <taxon>Pseudomonadati</taxon>
        <taxon>Pseudomonadota</taxon>
        <taxon>Alphaproteobacteria</taxon>
        <taxon>Acetobacterales</taxon>
        <taxon>Roseomonadaceae</taxon>
        <taxon>Belnapia</taxon>
    </lineage>
</organism>